<feature type="transmembrane region" description="Helical" evidence="8">
    <location>
        <begin position="70"/>
        <end position="90"/>
    </location>
</feature>
<protein>
    <submittedName>
        <fullName evidence="9">AI-2E family transporter</fullName>
    </submittedName>
</protein>
<feature type="transmembrane region" description="Helical" evidence="8">
    <location>
        <begin position="33"/>
        <end position="50"/>
    </location>
</feature>
<keyword evidence="6 8" id="KW-1133">Transmembrane helix</keyword>
<comment type="similarity">
    <text evidence="2">Belongs to the autoinducer-2 exporter (AI-2E) (TC 2.A.86) family.</text>
</comment>
<name>A0ABZ2M992_9BACT</name>
<evidence type="ECO:0000256" key="4">
    <source>
        <dbReference type="ARBA" id="ARBA00022475"/>
    </source>
</evidence>
<proteinExistence type="inferred from homology"/>
<evidence type="ECO:0000256" key="8">
    <source>
        <dbReference type="SAM" id="Phobius"/>
    </source>
</evidence>
<feature type="transmembrane region" description="Helical" evidence="8">
    <location>
        <begin position="6"/>
        <end position="26"/>
    </location>
</feature>
<evidence type="ECO:0000256" key="3">
    <source>
        <dbReference type="ARBA" id="ARBA00022448"/>
    </source>
</evidence>
<organism evidence="9 10">
    <name type="scientific">Pendulispora albinea</name>
    <dbReference type="NCBI Taxonomy" id="2741071"/>
    <lineage>
        <taxon>Bacteria</taxon>
        <taxon>Pseudomonadati</taxon>
        <taxon>Myxococcota</taxon>
        <taxon>Myxococcia</taxon>
        <taxon>Myxococcales</taxon>
        <taxon>Sorangiineae</taxon>
        <taxon>Pendulisporaceae</taxon>
        <taxon>Pendulispora</taxon>
    </lineage>
</organism>
<evidence type="ECO:0000313" key="9">
    <source>
        <dbReference type="EMBL" id="WXB19060.1"/>
    </source>
</evidence>
<dbReference type="RefSeq" id="WP_394828683.1">
    <property type="nucleotide sequence ID" value="NZ_CP089984.1"/>
</dbReference>
<feature type="transmembrane region" description="Helical" evidence="8">
    <location>
        <begin position="214"/>
        <end position="237"/>
    </location>
</feature>
<evidence type="ECO:0000256" key="5">
    <source>
        <dbReference type="ARBA" id="ARBA00022692"/>
    </source>
</evidence>
<dbReference type="Pfam" id="PF01594">
    <property type="entry name" value="AI-2E_transport"/>
    <property type="match status" value="1"/>
</dbReference>
<keyword evidence="5 8" id="KW-0812">Transmembrane</keyword>
<keyword evidence="4" id="KW-1003">Cell membrane</keyword>
<accession>A0ABZ2M992</accession>
<dbReference type="PANTHER" id="PTHR21716:SF53">
    <property type="entry name" value="PERMEASE PERM-RELATED"/>
    <property type="match status" value="1"/>
</dbReference>
<feature type="transmembrane region" description="Helical" evidence="8">
    <location>
        <begin position="325"/>
        <end position="347"/>
    </location>
</feature>
<evidence type="ECO:0000313" key="10">
    <source>
        <dbReference type="Proteomes" id="UP001370348"/>
    </source>
</evidence>
<evidence type="ECO:0000256" key="7">
    <source>
        <dbReference type="ARBA" id="ARBA00023136"/>
    </source>
</evidence>
<evidence type="ECO:0000256" key="2">
    <source>
        <dbReference type="ARBA" id="ARBA00009773"/>
    </source>
</evidence>
<dbReference type="EMBL" id="CP089984">
    <property type="protein sequence ID" value="WXB19060.1"/>
    <property type="molecule type" value="Genomic_DNA"/>
</dbReference>
<sequence>MSSLRWQRPVFLAVTAILVASVFWLAREVMLPIVLGTIIAYVLMPLVEWVEKLGRSPVHPKRRPVPRAAAIILVYVVVLGTLGIFLRTVAPRIGHEMAKFGREVPSLTARFKNEWVPALQSKLHDFTGVPSPGSSDEGEVDEPAAVVRPQPDGSYALDLQGGFSVRSARGGYLIQPNNRPTPFDADRFIAESVQGSIAYVQHNALELARIGSGIVFGIGRFFFVFGLTLMIAAYLMLTRERVLGFFASLLRPSSRPAFDRLMARIDRGLSGVVRGQIIICLINGVLSAIGLAIVGLKYWPILAIIATVFSLIPIFGSIISSVPAVALGLTQSFGTGVFVLLWIIGIHQLEANFLNPKIMGDAAKIHPVLVIFSLLVGEHFFHVTGALLAVPCMSIAQSVFIHFRQIVQQTDPELSSEPVASVPDVAARFLQDGDKR</sequence>
<dbReference type="Proteomes" id="UP001370348">
    <property type="component" value="Chromosome"/>
</dbReference>
<feature type="transmembrane region" description="Helical" evidence="8">
    <location>
        <begin position="276"/>
        <end position="294"/>
    </location>
</feature>
<feature type="transmembrane region" description="Helical" evidence="8">
    <location>
        <begin position="301"/>
        <end position="319"/>
    </location>
</feature>
<keyword evidence="10" id="KW-1185">Reference proteome</keyword>
<gene>
    <name evidence="9" type="ORF">LZC94_17700</name>
</gene>
<feature type="transmembrane region" description="Helical" evidence="8">
    <location>
        <begin position="368"/>
        <end position="390"/>
    </location>
</feature>
<dbReference type="PANTHER" id="PTHR21716">
    <property type="entry name" value="TRANSMEMBRANE PROTEIN"/>
    <property type="match status" value="1"/>
</dbReference>
<reference evidence="9 10" key="1">
    <citation type="submission" date="2021-12" db="EMBL/GenBank/DDBJ databases">
        <title>Discovery of the Pendulisporaceae a myxobacterial family with distinct sporulation behavior and unique specialized metabolism.</title>
        <authorList>
            <person name="Garcia R."/>
            <person name="Popoff A."/>
            <person name="Bader C.D."/>
            <person name="Loehr J."/>
            <person name="Walesch S."/>
            <person name="Walt C."/>
            <person name="Boldt J."/>
            <person name="Bunk B."/>
            <person name="Haeckl F.J.F.P.J."/>
            <person name="Gunesch A.P."/>
            <person name="Birkelbach J."/>
            <person name="Nuebel U."/>
            <person name="Pietschmann T."/>
            <person name="Bach T."/>
            <person name="Mueller R."/>
        </authorList>
    </citation>
    <scope>NUCLEOTIDE SEQUENCE [LARGE SCALE GENOMIC DNA]</scope>
    <source>
        <strain evidence="9 10">MSr11954</strain>
    </source>
</reference>
<evidence type="ECO:0000256" key="1">
    <source>
        <dbReference type="ARBA" id="ARBA00004651"/>
    </source>
</evidence>
<evidence type="ECO:0000256" key="6">
    <source>
        <dbReference type="ARBA" id="ARBA00022989"/>
    </source>
</evidence>
<keyword evidence="7 8" id="KW-0472">Membrane</keyword>
<dbReference type="InterPro" id="IPR002549">
    <property type="entry name" value="AI-2E-like"/>
</dbReference>
<keyword evidence="3" id="KW-0813">Transport</keyword>
<comment type="subcellular location">
    <subcellularLocation>
        <location evidence="1">Cell membrane</location>
        <topology evidence="1">Multi-pass membrane protein</topology>
    </subcellularLocation>
</comment>